<dbReference type="PROSITE" id="PS51257">
    <property type="entry name" value="PROKAR_LIPOPROTEIN"/>
    <property type="match status" value="1"/>
</dbReference>
<gene>
    <name evidence="9" type="ORF">HMPREF1981_02884</name>
</gene>
<name>U2CCT5_9BACE</name>
<evidence type="ECO:0000259" key="7">
    <source>
        <dbReference type="Pfam" id="PF07980"/>
    </source>
</evidence>
<dbReference type="Gene3D" id="1.25.40.390">
    <property type="match status" value="1"/>
</dbReference>
<evidence type="ECO:0000256" key="3">
    <source>
        <dbReference type="ARBA" id="ARBA00022729"/>
    </source>
</evidence>
<keyword evidence="5" id="KW-0998">Cell outer membrane</keyword>
<dbReference type="SUPFAM" id="SSF48452">
    <property type="entry name" value="TPR-like"/>
    <property type="match status" value="1"/>
</dbReference>
<evidence type="ECO:0000256" key="6">
    <source>
        <dbReference type="SAM" id="SignalP"/>
    </source>
</evidence>
<dbReference type="AlphaFoldDB" id="U2CCT5"/>
<comment type="similarity">
    <text evidence="2">Belongs to the SusD family.</text>
</comment>
<evidence type="ECO:0000256" key="5">
    <source>
        <dbReference type="ARBA" id="ARBA00023237"/>
    </source>
</evidence>
<evidence type="ECO:0000313" key="9">
    <source>
        <dbReference type="EMBL" id="ERI81823.1"/>
    </source>
</evidence>
<feature type="domain" description="SusD-like N-terminal" evidence="8">
    <location>
        <begin position="23"/>
        <end position="228"/>
    </location>
</feature>
<dbReference type="GO" id="GO:0009279">
    <property type="term" value="C:cell outer membrane"/>
    <property type="evidence" value="ECO:0007669"/>
    <property type="project" value="UniProtKB-SubCell"/>
</dbReference>
<sequence length="676" mass="76315">MKIMKIKYLPLLLLGASLTACNDFLDKEPESLVTPKAYFGSEADLAAYAINLYNFTSINPGSYGISVFANDNGTDNQASVNYSDRWVPGEWKVPSTTDPKKKEQVWNFFQIRDCNYFFDQVLPKYEAKSITGSDANIRHYIGEMYMLRAYAYFDKLQAIGDCPIIETALEDVEETLIKASVRQPRHKVARFILSDLDKAIEFLAVSGPGGKNRITKAAAQLFRSRVALYEGTWLKHHKGTAFVPGGKGWPGNTADLEGFNIDNEINYFLTEAMNSAKIIGDDLVDKLVENTDTPEGMDGKFSSLNSYYTMFCDEDMNGYSEVLMWRAYNESQQVTHNIQMQLQNNGGGSGWTRGLVNSFLMENGLPIYASGSGYNPEWEKEGVAKTLQGRDSRIRIFTKKDGDIDNYNAHGTTNKVDFSWIVKGNNETRMVTGFAIKKGKHYNDYMQTLHHKGTTGSIIFRGTEALLNYMEACYEKNQKLDATAEKYWKALRRRAKVDANYQKTIEATNMNEEAKGDFGAYSHGKLVDATLYNIRRERRNEFIGEGMRWADLKRWRACDQVKNYHIEGMRYWGSIYEGKLTDENGRDLVLVDVEGGKGNMSSESVSGVYMRPYQISKVNNSVFNGYNFTPAHYLSPLPQSTFRQTAGGDKTDLNTSVVYQNPGWPKISNQGATAVE</sequence>
<keyword evidence="3 6" id="KW-0732">Signal</keyword>
<dbReference type="Proteomes" id="UP000016496">
    <property type="component" value="Unassembled WGS sequence"/>
</dbReference>
<evidence type="ECO:0000259" key="8">
    <source>
        <dbReference type="Pfam" id="PF14322"/>
    </source>
</evidence>
<evidence type="ECO:0000313" key="10">
    <source>
        <dbReference type="Proteomes" id="UP000016496"/>
    </source>
</evidence>
<feature type="chain" id="PRO_5004623750" evidence="6">
    <location>
        <begin position="23"/>
        <end position="676"/>
    </location>
</feature>
<dbReference type="Pfam" id="PF07980">
    <property type="entry name" value="SusD_RagB"/>
    <property type="match status" value="1"/>
</dbReference>
<evidence type="ECO:0000256" key="4">
    <source>
        <dbReference type="ARBA" id="ARBA00023136"/>
    </source>
</evidence>
<evidence type="ECO:0000256" key="2">
    <source>
        <dbReference type="ARBA" id="ARBA00006275"/>
    </source>
</evidence>
<feature type="signal peptide" evidence="6">
    <location>
        <begin position="1"/>
        <end position="22"/>
    </location>
</feature>
<comment type="caution">
    <text evidence="9">The sequence shown here is derived from an EMBL/GenBank/DDBJ whole genome shotgun (WGS) entry which is preliminary data.</text>
</comment>
<proteinExistence type="inferred from homology"/>
<dbReference type="EMBL" id="AWSV01000153">
    <property type="protein sequence ID" value="ERI81823.1"/>
    <property type="molecule type" value="Genomic_DNA"/>
</dbReference>
<evidence type="ECO:0000256" key="1">
    <source>
        <dbReference type="ARBA" id="ARBA00004442"/>
    </source>
</evidence>
<comment type="subcellular location">
    <subcellularLocation>
        <location evidence="1">Cell outer membrane</location>
    </subcellularLocation>
</comment>
<dbReference type="InterPro" id="IPR012944">
    <property type="entry name" value="SusD_RagB_dom"/>
</dbReference>
<protein>
    <submittedName>
        <fullName evidence="9">SusD family protein</fullName>
    </submittedName>
</protein>
<dbReference type="Pfam" id="PF14322">
    <property type="entry name" value="SusD-like_3"/>
    <property type="match status" value="1"/>
</dbReference>
<dbReference type="PATRIC" id="fig|1321819.3.peg.2665"/>
<keyword evidence="4" id="KW-0472">Membrane</keyword>
<organism evidence="9 10">
    <name type="scientific">Bacteroides pyogenes F0041</name>
    <dbReference type="NCBI Taxonomy" id="1321819"/>
    <lineage>
        <taxon>Bacteria</taxon>
        <taxon>Pseudomonadati</taxon>
        <taxon>Bacteroidota</taxon>
        <taxon>Bacteroidia</taxon>
        <taxon>Bacteroidales</taxon>
        <taxon>Bacteroidaceae</taxon>
        <taxon>Bacteroides</taxon>
    </lineage>
</organism>
<accession>U2CCT5</accession>
<dbReference type="InterPro" id="IPR011990">
    <property type="entry name" value="TPR-like_helical_dom_sf"/>
</dbReference>
<reference evidence="9 10" key="1">
    <citation type="submission" date="2013-08" db="EMBL/GenBank/DDBJ databases">
        <authorList>
            <person name="Weinstock G."/>
            <person name="Sodergren E."/>
            <person name="Wylie T."/>
            <person name="Fulton L."/>
            <person name="Fulton R."/>
            <person name="Fronick C."/>
            <person name="O'Laughlin M."/>
            <person name="Godfrey J."/>
            <person name="Miner T."/>
            <person name="Herter B."/>
            <person name="Appelbaum E."/>
            <person name="Cordes M."/>
            <person name="Lek S."/>
            <person name="Wollam A."/>
            <person name="Pepin K.H."/>
            <person name="Palsikar V.B."/>
            <person name="Mitreva M."/>
            <person name="Wilson R.K."/>
        </authorList>
    </citation>
    <scope>NUCLEOTIDE SEQUENCE [LARGE SCALE GENOMIC DNA]</scope>
    <source>
        <strain evidence="9 10">F0041</strain>
    </source>
</reference>
<dbReference type="HOGENOM" id="CLU_015553_0_1_10"/>
<dbReference type="InterPro" id="IPR033985">
    <property type="entry name" value="SusD-like_N"/>
</dbReference>
<feature type="domain" description="RagB/SusD" evidence="7">
    <location>
        <begin position="341"/>
        <end position="664"/>
    </location>
</feature>